<dbReference type="Proteomes" id="UP001199916">
    <property type="component" value="Unassembled WGS sequence"/>
</dbReference>
<dbReference type="RefSeq" id="WP_233696715.1">
    <property type="nucleotide sequence ID" value="NZ_JAJNBZ010000006.1"/>
</dbReference>
<evidence type="ECO:0000313" key="3">
    <source>
        <dbReference type="Proteomes" id="UP001199916"/>
    </source>
</evidence>
<dbReference type="Pfam" id="PF07287">
    <property type="entry name" value="AtuA"/>
    <property type="match status" value="1"/>
</dbReference>
<organism evidence="2 3">
    <name type="scientific">Paenibacillus profundus</name>
    <dbReference type="NCBI Taxonomy" id="1173085"/>
    <lineage>
        <taxon>Bacteria</taxon>
        <taxon>Bacillati</taxon>
        <taxon>Bacillota</taxon>
        <taxon>Bacilli</taxon>
        <taxon>Bacillales</taxon>
        <taxon>Paenibacillaceae</taxon>
        <taxon>Paenibacillus</taxon>
    </lineage>
</organism>
<evidence type="ECO:0000313" key="2">
    <source>
        <dbReference type="EMBL" id="MCE5169820.1"/>
    </source>
</evidence>
<feature type="domain" description="Acyclic terpene utilisation N-terminal" evidence="1">
    <location>
        <begin position="64"/>
        <end position="403"/>
    </location>
</feature>
<gene>
    <name evidence="2" type="ORF">LQV63_10895</name>
</gene>
<reference evidence="2 3" key="1">
    <citation type="submission" date="2021-11" db="EMBL/GenBank/DDBJ databases">
        <title>Draft genome sequence of Paenibacillus profundus YoMME, a new Gram-positive bacteria with exoelectrogenic properties.</title>
        <authorList>
            <person name="Hubenova Y."/>
            <person name="Hubenova E."/>
            <person name="Manasiev Y."/>
            <person name="Peykov S."/>
            <person name="Mitov M."/>
        </authorList>
    </citation>
    <scope>NUCLEOTIDE SEQUENCE [LARGE SCALE GENOMIC DNA]</scope>
    <source>
        <strain evidence="2 3">YoMME</strain>
    </source>
</reference>
<accession>A0ABS8YCT4</accession>
<evidence type="ECO:0000259" key="1">
    <source>
        <dbReference type="Pfam" id="PF07287"/>
    </source>
</evidence>
<comment type="caution">
    <text evidence="2">The sequence shown here is derived from an EMBL/GenBank/DDBJ whole genome shotgun (WGS) entry which is preliminary data.</text>
</comment>
<proteinExistence type="predicted"/>
<sequence length="455" mass="49392">MIKEEFKILAPCGMLGYGFPKASFMKGMAHSPDAIVVDAGSTDAGPHKLGAGTAIVSKQACKKDLEIIITEGIKAGIPIIIGSAGGSGAKVHVEWTQAIVMEILRERSLHGIKIATIWADIPHEVVGAKLDAGQCEPLGLTVAPLTKDRLEATTHIVAQMGHEPIIAALQAEADITICGRAYDPSPFAAVAMHHGFDSALAYHLGKILECAALSAEPGTTKDCMLGILRQDSFVVKPLDEIRKCTAVSVAAHTFYEKDHPYILHGPGMVLDLQHCVFTELGDGSVEVRGSQISETPVYKIKLEGAMKVACRTFVIAGVRDPLLIARIEEVEELVKQQVYEYYNEIPAEDYKIHFINYGLNGVLGELEPQRKPAHELGVVFEVVAKTQELANAICSSVRSTFLHYGYEGRKSTAGNLAFPFAPSDIPFGDVYEFSVYHLMEVADGLEMFQNEYVEV</sequence>
<dbReference type="InterPro" id="IPR010839">
    <property type="entry name" value="AtuA_N"/>
</dbReference>
<keyword evidence="3" id="KW-1185">Reference proteome</keyword>
<name>A0ABS8YCT4_9BACL</name>
<protein>
    <submittedName>
        <fullName evidence="2">DUF1446 domain-containing protein</fullName>
    </submittedName>
</protein>
<dbReference type="EMBL" id="JAJNBZ010000006">
    <property type="protein sequence ID" value="MCE5169820.1"/>
    <property type="molecule type" value="Genomic_DNA"/>
</dbReference>